<organism evidence="1 2">
    <name type="scientific">Coemansia helicoidea</name>
    <dbReference type="NCBI Taxonomy" id="1286919"/>
    <lineage>
        <taxon>Eukaryota</taxon>
        <taxon>Fungi</taxon>
        <taxon>Fungi incertae sedis</taxon>
        <taxon>Zoopagomycota</taxon>
        <taxon>Kickxellomycotina</taxon>
        <taxon>Kickxellomycetes</taxon>
        <taxon>Kickxellales</taxon>
        <taxon>Kickxellaceae</taxon>
        <taxon>Coemansia</taxon>
    </lineage>
</organism>
<gene>
    <name evidence="1" type="primary">FET3_1</name>
    <name evidence="1" type="ORF">H4R21_000474</name>
</gene>
<comment type="caution">
    <text evidence="1">The sequence shown here is derived from an EMBL/GenBank/DDBJ whole genome shotgun (WGS) entry which is preliminary data.</text>
</comment>
<sequence>MARLGRLLALLALGAPHVCRAARVELNWDVGYLTANRDGYIERRAIGVNGQLPIPPVYVTHGDTLVLNVHNSLDVATAIHAHGLFQNGTSYYDGAGMVTQCGIPPGANFTYELAATQVGTFWIHGHYKHQNTDGLRTPLVIRAKPSAPAEYDDDILLSLEDWYPTESQVKLAEVLAPNAPFPPAATFPYALINGYNGNDTKPIRVVPGRRYRIRLVSMAATEWFKFRIPGHKLDVIEADGIRSKPHPVDGLDIGPGQRYSAIVTAHDSAEFNFMYNITLYANFVPLIQGLNPRYYSGLLEYRPGAPVKHLPPVADSEVDWLNDVDLQPADLEPALPVDRHIELTSREITTTDRRSLRVLDKYTYTEPMVPSLATALTTGKYAASPQTYGPQAEAHILRHLEVVEVRLNNPMGFVHAFHLHGHVFQIIEYGPVDRSTIVLSPLANRTADDVVLPPLQPFHGAPMRRDTLVVPPFHYIKLRFRADNPGVWMFHCHMDTHFAAGLAVTFVEAPDVLQRRQKLPLAIRKMCKAQGIPASGNAVGRHGFDLTGLPPPPQELRTETASS</sequence>
<reference evidence="1" key="1">
    <citation type="submission" date="2022-07" db="EMBL/GenBank/DDBJ databases">
        <title>Phylogenomic reconstructions and comparative analyses of Kickxellomycotina fungi.</title>
        <authorList>
            <person name="Reynolds N.K."/>
            <person name="Stajich J.E."/>
            <person name="Barry K."/>
            <person name="Grigoriev I.V."/>
            <person name="Crous P."/>
            <person name="Smith M.E."/>
        </authorList>
    </citation>
    <scope>NUCLEOTIDE SEQUENCE</scope>
    <source>
        <strain evidence="1">BCRC 34780</strain>
    </source>
</reference>
<dbReference type="Proteomes" id="UP001140087">
    <property type="component" value="Unassembled WGS sequence"/>
</dbReference>
<protein>
    <submittedName>
        <fullName evidence="1">Ferroxidase fet3</fullName>
    </submittedName>
</protein>
<name>A0ACC1LG68_9FUNG</name>
<accession>A0ACC1LG68</accession>
<keyword evidence="2" id="KW-1185">Reference proteome</keyword>
<dbReference type="EMBL" id="JANBUN010000056">
    <property type="protein sequence ID" value="KAJ2807440.1"/>
    <property type="molecule type" value="Genomic_DNA"/>
</dbReference>
<evidence type="ECO:0000313" key="2">
    <source>
        <dbReference type="Proteomes" id="UP001140087"/>
    </source>
</evidence>
<evidence type="ECO:0000313" key="1">
    <source>
        <dbReference type="EMBL" id="KAJ2807440.1"/>
    </source>
</evidence>
<proteinExistence type="predicted"/>